<dbReference type="AlphaFoldDB" id="A0A1A9I202"/>
<dbReference type="EMBL" id="CP015772">
    <property type="protein sequence ID" value="ANH81656.1"/>
    <property type="molecule type" value="Genomic_DNA"/>
</dbReference>
<accession>A0A1A9I202</accession>
<gene>
    <name evidence="3" type="ORF">A8C56_12295</name>
</gene>
<feature type="domain" description="MobA/VirD2-like nuclease" evidence="2">
    <location>
        <begin position="43"/>
        <end position="152"/>
    </location>
</feature>
<organism evidence="3 4">
    <name type="scientific">Niabella ginsenosidivorans</name>
    <dbReference type="NCBI Taxonomy" id="1176587"/>
    <lineage>
        <taxon>Bacteria</taxon>
        <taxon>Pseudomonadati</taxon>
        <taxon>Bacteroidota</taxon>
        <taxon>Chitinophagia</taxon>
        <taxon>Chitinophagales</taxon>
        <taxon>Chitinophagaceae</taxon>
        <taxon>Niabella</taxon>
    </lineage>
</organism>
<evidence type="ECO:0000313" key="4">
    <source>
        <dbReference type="Proteomes" id="UP000077667"/>
    </source>
</evidence>
<feature type="compositionally biased region" description="Basic and acidic residues" evidence="1">
    <location>
        <begin position="382"/>
        <end position="396"/>
    </location>
</feature>
<evidence type="ECO:0000256" key="1">
    <source>
        <dbReference type="SAM" id="MobiDB-lite"/>
    </source>
</evidence>
<feature type="compositionally biased region" description="Basic and acidic residues" evidence="1">
    <location>
        <begin position="409"/>
        <end position="433"/>
    </location>
</feature>
<dbReference type="Pfam" id="PF03432">
    <property type="entry name" value="Relaxase"/>
    <property type="match status" value="1"/>
</dbReference>
<evidence type="ECO:0000259" key="2">
    <source>
        <dbReference type="Pfam" id="PF03432"/>
    </source>
</evidence>
<dbReference type="OrthoDB" id="915634at2"/>
<reference evidence="3 4" key="1">
    <citation type="submission" date="2016-05" db="EMBL/GenBank/DDBJ databases">
        <title>Niabella ginsenosidivorans BS26 whole genome sequencing.</title>
        <authorList>
            <person name="Im W.T."/>
            <person name="Siddiqi M.Z."/>
        </authorList>
    </citation>
    <scope>NUCLEOTIDE SEQUENCE [LARGE SCALE GENOMIC DNA]</scope>
    <source>
        <strain evidence="3 4">BS26</strain>
    </source>
</reference>
<protein>
    <recommendedName>
        <fullName evidence="2">MobA/VirD2-like nuclease domain-containing protein</fullName>
    </recommendedName>
</protein>
<dbReference type="RefSeq" id="WP_067756382.1">
    <property type="nucleotide sequence ID" value="NZ_CP015772.1"/>
</dbReference>
<sequence length="476" mass="55145">MRPQITFPTNLKKALNYHEKKVLKGSAELLHAHSFFKLPKELNFHDKEQRFKDLITLHETAETKLIHISLNFHPSEKERLDKTFLIHLADEYMHKIGFGDQPYLVYQHEDAGHPHIHVLAPLIRDDGTRISTHFIGKNVSEPVRKEMEKQYGFIPADKKEQRREEEKQLTVTPQKIQAGKSATMRSITNVLDHVIDRYKYTSIHELNAVLKLYNVKADRGAEDGRIYKHRGLTYVVIDKNGKALTKPIKASAFYSKPTLDYIEEKCRENEKKRLPDKKHIKTAIEWAMQSGPRSLAELAKLLKRERIDLVVRRNEQGRVFGLTYIDHDKKTVFNGSDIDKKYAAKRILERLGMEPQQQPEKEQQKQQTVAQQKNHSQVQQRSGKENAAKQQPEHQQETATKQKNSSKARKPETGKEPDKTKAPEKEPALEEVSKGASKIIEQVVDPDSGESWAINKELLTEEQRKKKKGFTKQWEL</sequence>
<dbReference type="KEGG" id="nia:A8C56_12295"/>
<name>A0A1A9I202_9BACT</name>
<keyword evidence="4" id="KW-1185">Reference proteome</keyword>
<feature type="region of interest" description="Disordered" evidence="1">
    <location>
        <begin position="353"/>
        <end position="437"/>
    </location>
</feature>
<proteinExistence type="predicted"/>
<dbReference type="STRING" id="1176587.A8C56_12295"/>
<evidence type="ECO:0000313" key="3">
    <source>
        <dbReference type="EMBL" id="ANH81656.1"/>
    </source>
</evidence>
<dbReference type="Proteomes" id="UP000077667">
    <property type="component" value="Chromosome"/>
</dbReference>
<dbReference type="InterPro" id="IPR005094">
    <property type="entry name" value="Endonuclease_MobA/VirD2"/>
</dbReference>